<organism evidence="3 4">
    <name type="scientific">Aliikangiella coralliicola</name>
    <dbReference type="NCBI Taxonomy" id="2592383"/>
    <lineage>
        <taxon>Bacteria</taxon>
        <taxon>Pseudomonadati</taxon>
        <taxon>Pseudomonadota</taxon>
        <taxon>Gammaproteobacteria</taxon>
        <taxon>Oceanospirillales</taxon>
        <taxon>Pleioneaceae</taxon>
        <taxon>Aliikangiella</taxon>
    </lineage>
</organism>
<dbReference type="InterPro" id="IPR017740">
    <property type="entry name" value="TssA-like"/>
</dbReference>
<evidence type="ECO:0000256" key="1">
    <source>
        <dbReference type="SAM" id="MobiDB-lite"/>
    </source>
</evidence>
<evidence type="ECO:0000313" key="4">
    <source>
        <dbReference type="Proteomes" id="UP000315439"/>
    </source>
</evidence>
<dbReference type="Proteomes" id="UP000315439">
    <property type="component" value="Unassembled WGS sequence"/>
</dbReference>
<evidence type="ECO:0000259" key="2">
    <source>
        <dbReference type="Pfam" id="PF06812"/>
    </source>
</evidence>
<dbReference type="PANTHER" id="PTHR37951:SF1">
    <property type="entry name" value="TYPE VI SECRETION SYSTEM COMPONENT TSSA1"/>
    <property type="match status" value="1"/>
</dbReference>
<dbReference type="AlphaFoldDB" id="A0A545U8T1"/>
<name>A0A545U8T1_9GAMM</name>
<dbReference type="RefSeq" id="WP_142932787.1">
    <property type="nucleotide sequence ID" value="NZ_ML660167.1"/>
</dbReference>
<feature type="region of interest" description="Disordered" evidence="1">
    <location>
        <begin position="17"/>
        <end position="36"/>
    </location>
</feature>
<proteinExistence type="predicted"/>
<feature type="domain" description="ImpA N-terminal" evidence="2">
    <location>
        <begin position="14"/>
        <end position="142"/>
    </location>
</feature>
<protein>
    <submittedName>
        <fullName evidence="3">Type VI secretion system protein TssA</fullName>
    </submittedName>
</protein>
<sequence>MSSPEIVDISSLVEPISEENIVGDDPRNDPSPTSLYSKIKDARNSARAAERNSMFDGDNTEANEKWKEIMSLAPQILSSVAKDLEVACWYSEALIRNAGFQGLRDGFTLIRQLIEKYWESNLYPVEDEDGIETRVAPVSGLNGEGAEGVLLAPIRSAYITDDIAPGPFSLWQYKQAIDIKRITDEDNRAAQASKAGFSMDDIEKSVEQSSSEYFVDLRDDITDCLSEYRQISELLTSHCGTHDAPSTSKIIELLEESLGAVNYIAKHKFPLEPAADSSAEESSNDEQAPTSDSSIVVGSVVNSRVEAFKQLTTISEFFRRTEPHSPISYIIDKAVRWGDMPLDQLMSELIPDSSSLGTYCSLTGVHKDDD</sequence>
<dbReference type="OrthoDB" id="9771118at2"/>
<comment type="caution">
    <text evidence="3">The sequence shown here is derived from an EMBL/GenBank/DDBJ whole genome shotgun (WGS) entry which is preliminary data.</text>
</comment>
<feature type="region of interest" description="Disordered" evidence="1">
    <location>
        <begin position="274"/>
        <end position="294"/>
    </location>
</feature>
<dbReference type="EMBL" id="VIKS01000011">
    <property type="protein sequence ID" value="TQV85868.1"/>
    <property type="molecule type" value="Genomic_DNA"/>
</dbReference>
<keyword evidence="4" id="KW-1185">Reference proteome</keyword>
<dbReference type="NCBIfam" id="TIGR03363">
    <property type="entry name" value="VI_chp_8"/>
    <property type="match status" value="1"/>
</dbReference>
<reference evidence="3 4" key="1">
    <citation type="submission" date="2019-07" db="EMBL/GenBank/DDBJ databases">
        <title>Draft genome for Aliikangiella sp. M105.</title>
        <authorList>
            <person name="Wang G."/>
        </authorList>
    </citation>
    <scope>NUCLEOTIDE SEQUENCE [LARGE SCALE GENOMIC DNA]</scope>
    <source>
        <strain evidence="3 4">M105</strain>
    </source>
</reference>
<dbReference type="Pfam" id="PF06812">
    <property type="entry name" value="ImpA_N"/>
    <property type="match status" value="1"/>
</dbReference>
<accession>A0A545U8T1</accession>
<dbReference type="PANTHER" id="PTHR37951">
    <property type="entry name" value="CYTOPLASMIC PROTEIN-RELATED"/>
    <property type="match status" value="1"/>
</dbReference>
<dbReference type="InterPro" id="IPR010657">
    <property type="entry name" value="ImpA_N"/>
</dbReference>
<gene>
    <name evidence="3" type="primary">tssA</name>
    <name evidence="3" type="ORF">FLL46_18260</name>
</gene>
<evidence type="ECO:0000313" key="3">
    <source>
        <dbReference type="EMBL" id="TQV85868.1"/>
    </source>
</evidence>